<dbReference type="AlphaFoldDB" id="A0A814DKI6"/>
<name>A0A814DKI6_9BILA</name>
<dbReference type="SUPFAM" id="SSF53271">
    <property type="entry name" value="PRTase-like"/>
    <property type="match status" value="1"/>
</dbReference>
<evidence type="ECO:0000259" key="1">
    <source>
        <dbReference type="Pfam" id="PF14681"/>
    </source>
</evidence>
<reference evidence="2" key="1">
    <citation type="submission" date="2021-02" db="EMBL/GenBank/DDBJ databases">
        <authorList>
            <person name="Nowell W R."/>
        </authorList>
    </citation>
    <scope>NUCLEOTIDE SEQUENCE</scope>
</reference>
<accession>A0A814DKI6</accession>
<dbReference type="Pfam" id="PF14681">
    <property type="entry name" value="UPRTase"/>
    <property type="match status" value="1"/>
</dbReference>
<feature type="domain" description="Phosphoribosyltransferase" evidence="1">
    <location>
        <begin position="40"/>
        <end position="214"/>
    </location>
</feature>
<evidence type="ECO:0000313" key="2">
    <source>
        <dbReference type="EMBL" id="CAF0955345.1"/>
    </source>
</evidence>
<dbReference type="InterPro" id="IPR029057">
    <property type="entry name" value="PRTase-like"/>
</dbReference>
<dbReference type="CDD" id="cd06223">
    <property type="entry name" value="PRTases_typeI"/>
    <property type="match status" value="1"/>
</dbReference>
<protein>
    <recommendedName>
        <fullName evidence="1">Phosphoribosyltransferase domain-containing protein</fullName>
    </recommendedName>
</protein>
<sequence>MTTVENNINHLADNLSTEENGMNDEISDNQFPENVHIMKTNNQLRELHTLLRDRTTCRNDFKFYADRLIRLTVEAALDQLPYIPYDVITPTGNCFQGLRHEKGTLCISLMRSGEAMEKGIRECCRSIRIGKILINEGHVIYAKLPSDVNRRRLLVAYPVITTGSTVLTGLEVLIKEYQCKQSNMILITLFSTPDGLKHICELYPDLTIVISEINTIAPNHFGQKYFGTD</sequence>
<gene>
    <name evidence="2" type="ORF">ZHD862_LOCUS10232</name>
</gene>
<dbReference type="Gene3D" id="3.40.50.2020">
    <property type="match status" value="1"/>
</dbReference>
<proteinExistence type="predicted"/>
<dbReference type="Proteomes" id="UP000663864">
    <property type="component" value="Unassembled WGS sequence"/>
</dbReference>
<evidence type="ECO:0000313" key="3">
    <source>
        <dbReference type="Proteomes" id="UP000663864"/>
    </source>
</evidence>
<dbReference type="EMBL" id="CAJNOT010000363">
    <property type="protein sequence ID" value="CAF0955345.1"/>
    <property type="molecule type" value="Genomic_DNA"/>
</dbReference>
<organism evidence="2 3">
    <name type="scientific">Rotaria sordida</name>
    <dbReference type="NCBI Taxonomy" id="392033"/>
    <lineage>
        <taxon>Eukaryota</taxon>
        <taxon>Metazoa</taxon>
        <taxon>Spiralia</taxon>
        <taxon>Gnathifera</taxon>
        <taxon>Rotifera</taxon>
        <taxon>Eurotatoria</taxon>
        <taxon>Bdelloidea</taxon>
        <taxon>Philodinida</taxon>
        <taxon>Philodinidae</taxon>
        <taxon>Rotaria</taxon>
    </lineage>
</organism>
<dbReference type="InterPro" id="IPR000836">
    <property type="entry name" value="PRTase_dom"/>
</dbReference>
<comment type="caution">
    <text evidence="2">The sequence shown here is derived from an EMBL/GenBank/DDBJ whole genome shotgun (WGS) entry which is preliminary data.</text>
</comment>